<comment type="caution">
    <text evidence="2">The sequence shown here is derived from an EMBL/GenBank/DDBJ whole genome shotgun (WGS) entry which is preliminary data.</text>
</comment>
<dbReference type="EMBL" id="JYDW01000274">
    <property type="protein sequence ID" value="KRZ50228.1"/>
    <property type="molecule type" value="Genomic_DNA"/>
</dbReference>
<name>A0A0V1KSI8_9BILA</name>
<evidence type="ECO:0000313" key="3">
    <source>
        <dbReference type="Proteomes" id="UP000054721"/>
    </source>
</evidence>
<protein>
    <submittedName>
        <fullName evidence="2">Uncharacterized protein</fullName>
    </submittedName>
</protein>
<reference evidence="2 3" key="1">
    <citation type="submission" date="2015-05" db="EMBL/GenBank/DDBJ databases">
        <title>Evolution of Trichinella species and genotypes.</title>
        <authorList>
            <person name="Korhonen P.K."/>
            <person name="Edoardo P."/>
            <person name="Giuseppe L.R."/>
            <person name="Gasser R.B."/>
        </authorList>
    </citation>
    <scope>NUCLEOTIDE SEQUENCE [LARGE SCALE GENOMIC DNA]</scope>
    <source>
        <strain evidence="2">ISS10</strain>
    </source>
</reference>
<evidence type="ECO:0000313" key="2">
    <source>
        <dbReference type="EMBL" id="KRZ50228.1"/>
    </source>
</evidence>
<feature type="non-terminal residue" evidence="2">
    <location>
        <position position="76"/>
    </location>
</feature>
<organism evidence="2 3">
    <name type="scientific">Trichinella nativa</name>
    <dbReference type="NCBI Taxonomy" id="6335"/>
    <lineage>
        <taxon>Eukaryota</taxon>
        <taxon>Metazoa</taxon>
        <taxon>Ecdysozoa</taxon>
        <taxon>Nematoda</taxon>
        <taxon>Enoplea</taxon>
        <taxon>Dorylaimia</taxon>
        <taxon>Trichinellida</taxon>
        <taxon>Trichinellidae</taxon>
        <taxon>Trichinella</taxon>
    </lineage>
</organism>
<feature type="region of interest" description="Disordered" evidence="1">
    <location>
        <begin position="1"/>
        <end position="43"/>
    </location>
</feature>
<sequence>LVPRIRLSSAHSHHNSDKSDLHHNSCKAHRTEAGDENDDGLDEDKLNCSMHYKKRKDDCRTTVIGGSGREQNMKKM</sequence>
<keyword evidence="3" id="KW-1185">Reference proteome</keyword>
<proteinExistence type="predicted"/>
<feature type="compositionally biased region" description="Basic and acidic residues" evidence="1">
    <location>
        <begin position="14"/>
        <end position="33"/>
    </location>
</feature>
<dbReference type="AlphaFoldDB" id="A0A0V1KSI8"/>
<accession>A0A0V1KSI8</accession>
<evidence type="ECO:0000256" key="1">
    <source>
        <dbReference type="SAM" id="MobiDB-lite"/>
    </source>
</evidence>
<gene>
    <name evidence="2" type="ORF">T02_10871</name>
</gene>
<dbReference type="Proteomes" id="UP000054721">
    <property type="component" value="Unassembled WGS sequence"/>
</dbReference>